<feature type="transmembrane region" description="Helical" evidence="1">
    <location>
        <begin position="139"/>
        <end position="159"/>
    </location>
</feature>
<evidence type="ECO:0000313" key="2">
    <source>
        <dbReference type="EMBL" id="MPM68431.1"/>
    </source>
</evidence>
<feature type="transmembrane region" description="Helical" evidence="1">
    <location>
        <begin position="171"/>
        <end position="196"/>
    </location>
</feature>
<gene>
    <name evidence="2" type="ORF">SDC9_115363</name>
</gene>
<keyword evidence="1" id="KW-0472">Membrane</keyword>
<sequence length="213" mass="24128">MDYFIITFIYEQQVLQLVFQKSVIYQILGFVKQIRGYVIPLKLAEHASHPIHEAPLACRPAEGLEAALAFLQYAVDYHGLAGRVDMLPGPAAHFIQYAAGKPLKAQHLGLSDARSSQCPYQVLLPLKGKLLRHHEDEDLIRILSLAAFYVLYAKTALAGTRSAIYYTKAHLITALVFLIYQLFYQLNYIIIFHLLFKSHIKAVCLHCLKKCPC</sequence>
<proteinExistence type="predicted"/>
<reference evidence="2" key="1">
    <citation type="submission" date="2019-08" db="EMBL/GenBank/DDBJ databases">
        <authorList>
            <person name="Kucharzyk K."/>
            <person name="Murdoch R.W."/>
            <person name="Higgins S."/>
            <person name="Loffler F."/>
        </authorList>
    </citation>
    <scope>NUCLEOTIDE SEQUENCE</scope>
</reference>
<name>A0A645BUY5_9ZZZZ</name>
<protein>
    <submittedName>
        <fullName evidence="2">Uncharacterized protein</fullName>
    </submittedName>
</protein>
<organism evidence="2">
    <name type="scientific">bioreactor metagenome</name>
    <dbReference type="NCBI Taxonomy" id="1076179"/>
    <lineage>
        <taxon>unclassified sequences</taxon>
        <taxon>metagenomes</taxon>
        <taxon>ecological metagenomes</taxon>
    </lineage>
</organism>
<keyword evidence="1" id="KW-1133">Transmembrane helix</keyword>
<evidence type="ECO:0000256" key="1">
    <source>
        <dbReference type="SAM" id="Phobius"/>
    </source>
</evidence>
<accession>A0A645BUY5</accession>
<dbReference type="EMBL" id="VSSQ01022254">
    <property type="protein sequence ID" value="MPM68431.1"/>
    <property type="molecule type" value="Genomic_DNA"/>
</dbReference>
<dbReference type="AlphaFoldDB" id="A0A645BUY5"/>
<keyword evidence="1" id="KW-0812">Transmembrane</keyword>
<comment type="caution">
    <text evidence="2">The sequence shown here is derived from an EMBL/GenBank/DDBJ whole genome shotgun (WGS) entry which is preliminary data.</text>
</comment>